<organism evidence="2 3">
    <name type="scientific">Coraliomargarita sinensis</name>
    <dbReference type="NCBI Taxonomy" id="2174842"/>
    <lineage>
        <taxon>Bacteria</taxon>
        <taxon>Pseudomonadati</taxon>
        <taxon>Verrucomicrobiota</taxon>
        <taxon>Opitutia</taxon>
        <taxon>Puniceicoccales</taxon>
        <taxon>Coraliomargaritaceae</taxon>
        <taxon>Coraliomargarita</taxon>
    </lineage>
</organism>
<dbReference type="InterPro" id="IPR001584">
    <property type="entry name" value="Integrase_cat-core"/>
</dbReference>
<name>A0A317ZDM5_9BACT</name>
<dbReference type="InterPro" id="IPR012337">
    <property type="entry name" value="RNaseH-like_sf"/>
</dbReference>
<reference evidence="2 3" key="1">
    <citation type="submission" date="2018-05" db="EMBL/GenBank/DDBJ databases">
        <title>Coraliomargarita sinensis sp. nov., isolated from a marine solar saltern.</title>
        <authorList>
            <person name="Zhou L.Y."/>
        </authorList>
    </citation>
    <scope>NUCLEOTIDE SEQUENCE [LARGE SCALE GENOMIC DNA]</scope>
    <source>
        <strain evidence="2 3">WN38</strain>
    </source>
</reference>
<evidence type="ECO:0000313" key="3">
    <source>
        <dbReference type="Proteomes" id="UP000247099"/>
    </source>
</evidence>
<dbReference type="Pfam" id="PF13333">
    <property type="entry name" value="rve_2"/>
    <property type="match status" value="1"/>
</dbReference>
<dbReference type="InterPro" id="IPR025948">
    <property type="entry name" value="HTH-like_dom"/>
</dbReference>
<feature type="domain" description="Integrase catalytic" evidence="1">
    <location>
        <begin position="120"/>
        <end position="288"/>
    </location>
</feature>
<dbReference type="EMBL" id="QHJQ01000031">
    <property type="protein sequence ID" value="PXA02802.1"/>
    <property type="molecule type" value="Genomic_DNA"/>
</dbReference>
<evidence type="ECO:0000259" key="1">
    <source>
        <dbReference type="PROSITE" id="PS50994"/>
    </source>
</evidence>
<dbReference type="InterPro" id="IPR048020">
    <property type="entry name" value="Transpos_IS3"/>
</dbReference>
<protein>
    <submittedName>
        <fullName evidence="2">IS3 family transposase</fullName>
    </submittedName>
</protein>
<dbReference type="Pfam" id="PF13276">
    <property type="entry name" value="HTH_21"/>
    <property type="match status" value="1"/>
</dbReference>
<dbReference type="InterPro" id="IPR036397">
    <property type="entry name" value="RNaseH_sf"/>
</dbReference>
<dbReference type="NCBIfam" id="NF033516">
    <property type="entry name" value="transpos_IS3"/>
    <property type="match status" value="1"/>
</dbReference>
<gene>
    <name evidence="2" type="ORF">DDZ13_15255</name>
</gene>
<dbReference type="PANTHER" id="PTHR46889">
    <property type="entry name" value="TRANSPOSASE INSF FOR INSERTION SEQUENCE IS3B-RELATED"/>
    <property type="match status" value="1"/>
</dbReference>
<dbReference type="GO" id="GO:0003676">
    <property type="term" value="F:nucleic acid binding"/>
    <property type="evidence" value="ECO:0007669"/>
    <property type="project" value="InterPro"/>
</dbReference>
<comment type="caution">
    <text evidence="2">The sequence shown here is derived from an EMBL/GenBank/DDBJ whole genome shotgun (WGS) entry which is preliminary data.</text>
</comment>
<evidence type="ECO:0000313" key="2">
    <source>
        <dbReference type="EMBL" id="PXA02802.1"/>
    </source>
</evidence>
<dbReference type="FunCoup" id="A0A317ZDM5">
    <property type="interactions" value="5"/>
</dbReference>
<dbReference type="AlphaFoldDB" id="A0A317ZDM5"/>
<dbReference type="RefSeq" id="WP_110132323.1">
    <property type="nucleotide sequence ID" value="NZ_QHJQ01000031.1"/>
</dbReference>
<dbReference type="InParanoid" id="A0A317ZDM5"/>
<dbReference type="SUPFAM" id="SSF53098">
    <property type="entry name" value="Ribonuclease H-like"/>
    <property type="match status" value="1"/>
</dbReference>
<dbReference type="GO" id="GO:0015074">
    <property type="term" value="P:DNA integration"/>
    <property type="evidence" value="ECO:0007669"/>
    <property type="project" value="InterPro"/>
</dbReference>
<sequence length="305" mass="35139">MRYRFIEEHKARYSIDELCECFGLSRSGYYDWTLRLPSARSREDASFKERIVELHKQARGRYGHRPIHEHLKDESFECGRDRTLRLMKELGIEGRQKKGFKPLGTNSKHDFGYSPNLLRELGQPDACDRVWVADTTYLRVQHGWCYLATVMDLCSRRIIGWSVSSRNDSKLVCQALQCAVLTRRGELPEDLVHHSDRGSTYASYDYEAMLRSFGIKQSMSAKGNCYDNAAQESFYGRYKTSTVGDEVFFDEAAARSNAFEYIEVFYNRFRKHSSLGYKNPVQFEEKIAPPMGGIGASLPACINHN</sequence>
<keyword evidence="3" id="KW-1185">Reference proteome</keyword>
<dbReference type="Gene3D" id="3.30.420.10">
    <property type="entry name" value="Ribonuclease H-like superfamily/Ribonuclease H"/>
    <property type="match status" value="1"/>
</dbReference>
<dbReference type="Pfam" id="PF00665">
    <property type="entry name" value="rve"/>
    <property type="match status" value="1"/>
</dbReference>
<dbReference type="InterPro" id="IPR050900">
    <property type="entry name" value="Transposase_IS3/IS150/IS904"/>
</dbReference>
<dbReference type="PROSITE" id="PS50994">
    <property type="entry name" value="INTEGRASE"/>
    <property type="match status" value="1"/>
</dbReference>
<dbReference type="OrthoDB" id="193795at2"/>
<dbReference type="Proteomes" id="UP000247099">
    <property type="component" value="Unassembled WGS sequence"/>
</dbReference>
<dbReference type="PANTHER" id="PTHR46889:SF4">
    <property type="entry name" value="TRANSPOSASE INSO FOR INSERTION SEQUENCE ELEMENT IS911B-RELATED"/>
    <property type="match status" value="1"/>
</dbReference>
<proteinExistence type="predicted"/>
<accession>A0A317ZDM5</accession>